<dbReference type="EMBL" id="JAZHRV010000001">
    <property type="protein sequence ID" value="MEH2556551.1"/>
    <property type="molecule type" value="Genomic_DNA"/>
</dbReference>
<sequence>MNVSSNPHVARSTFGLLPDGTEVERITLQAADGLEARIMTYGASLQALLVPDTAGRRDDIVLGHDTFEGYLARRQFFGATVGRYANRIAGARFRLDGAKVQLAANNGANALHGGLEGFDSRNWRIVAIEDGDHPAVTLAYTSAHGEEGYPGALEVEVTWRLAGPMELMLDMTARTDRPTVVNLTNHSFFNLAGARSGRNILDHRLTVAADHFLAIDAGAIPLPQPPSAVTDTPFDFRAGVEVGARIRNDHPQLRVGRGYDHNFCLAPANGEPRFAARLAEPASGRVLELFTNQPGLQVYSGNFLDGSTAGKGGRLYRQSDAMCLEPHAWPDTPNRPDFPTARLSPGEVYRHTTLYRFTHANGGAIGTQSEVELPGGGG</sequence>
<reference evidence="6 7" key="1">
    <citation type="submission" date="2024-02" db="EMBL/GenBank/DDBJ databases">
        <title>Adaptive strategies in a cosmopolitan and abundant soil bacterium.</title>
        <authorList>
            <person name="Carini P."/>
        </authorList>
    </citation>
    <scope>NUCLEOTIDE SEQUENCE [LARGE SCALE GENOMIC DNA]</scope>
    <source>
        <strain evidence="6 7">AZCC 1608</strain>
    </source>
</reference>
<dbReference type="RefSeq" id="WP_334481952.1">
    <property type="nucleotide sequence ID" value="NZ_JAZHRV010000001.1"/>
</dbReference>
<dbReference type="InterPro" id="IPR011013">
    <property type="entry name" value="Gal_mutarotase_sf_dom"/>
</dbReference>
<evidence type="ECO:0000256" key="2">
    <source>
        <dbReference type="ARBA" id="ARBA00006206"/>
    </source>
</evidence>
<gene>
    <name evidence="6" type="ORF">V1286_004080</name>
</gene>
<dbReference type="GO" id="GO:0004034">
    <property type="term" value="F:aldose 1-epimerase activity"/>
    <property type="evidence" value="ECO:0007669"/>
    <property type="project" value="UniProtKB-EC"/>
</dbReference>
<dbReference type="Proteomes" id="UP001364224">
    <property type="component" value="Unassembled WGS sequence"/>
</dbReference>
<dbReference type="EC" id="5.1.3.3" evidence="5"/>
<dbReference type="PANTHER" id="PTHR10091">
    <property type="entry name" value="ALDOSE-1-EPIMERASE"/>
    <property type="match status" value="1"/>
</dbReference>
<keyword evidence="7" id="KW-1185">Reference proteome</keyword>
<name>A0ABU8BEK7_9BRAD</name>
<dbReference type="InterPro" id="IPR047215">
    <property type="entry name" value="Galactose_mutarotase-like"/>
</dbReference>
<comment type="caution">
    <text evidence="6">The sequence shown here is derived from an EMBL/GenBank/DDBJ whole genome shotgun (WGS) entry which is preliminary data.</text>
</comment>
<evidence type="ECO:0000256" key="3">
    <source>
        <dbReference type="ARBA" id="ARBA00023235"/>
    </source>
</evidence>
<dbReference type="InterPro" id="IPR015443">
    <property type="entry name" value="Aldose_1-epimerase"/>
</dbReference>
<comment type="similarity">
    <text evidence="2 5">Belongs to the aldose epimerase family.</text>
</comment>
<evidence type="ECO:0000256" key="4">
    <source>
        <dbReference type="ARBA" id="ARBA00023277"/>
    </source>
</evidence>
<accession>A0ABU8BEK7</accession>
<evidence type="ECO:0000256" key="1">
    <source>
        <dbReference type="ARBA" id="ARBA00005028"/>
    </source>
</evidence>
<comment type="catalytic activity">
    <reaction evidence="5">
        <text>alpha-D-glucose = beta-D-glucose</text>
        <dbReference type="Rhea" id="RHEA:10264"/>
        <dbReference type="ChEBI" id="CHEBI:15903"/>
        <dbReference type="ChEBI" id="CHEBI:17925"/>
        <dbReference type="EC" id="5.1.3.3"/>
    </reaction>
</comment>
<proteinExistence type="inferred from homology"/>
<evidence type="ECO:0000313" key="6">
    <source>
        <dbReference type="EMBL" id="MEH2556551.1"/>
    </source>
</evidence>
<organism evidence="6 7">
    <name type="scientific">Bradyrhizobium algeriense</name>
    <dbReference type="NCBI Taxonomy" id="634784"/>
    <lineage>
        <taxon>Bacteria</taxon>
        <taxon>Pseudomonadati</taxon>
        <taxon>Pseudomonadota</taxon>
        <taxon>Alphaproteobacteria</taxon>
        <taxon>Hyphomicrobiales</taxon>
        <taxon>Nitrobacteraceae</taxon>
        <taxon>Bradyrhizobium</taxon>
    </lineage>
</organism>
<evidence type="ECO:0000313" key="7">
    <source>
        <dbReference type="Proteomes" id="UP001364224"/>
    </source>
</evidence>
<protein>
    <recommendedName>
        <fullName evidence="5">Aldose 1-epimerase</fullName>
        <ecNumber evidence="5">5.1.3.3</ecNumber>
    </recommendedName>
</protein>
<dbReference type="SUPFAM" id="SSF74650">
    <property type="entry name" value="Galactose mutarotase-like"/>
    <property type="match status" value="1"/>
</dbReference>
<dbReference type="CDD" id="cd09019">
    <property type="entry name" value="galactose_mutarotase_like"/>
    <property type="match status" value="1"/>
</dbReference>
<evidence type="ECO:0000256" key="5">
    <source>
        <dbReference type="PIRNR" id="PIRNR005096"/>
    </source>
</evidence>
<dbReference type="NCBIfam" id="NF008277">
    <property type="entry name" value="PRK11055.1"/>
    <property type="match status" value="1"/>
</dbReference>
<dbReference type="Pfam" id="PF01263">
    <property type="entry name" value="Aldose_epim"/>
    <property type="match status" value="1"/>
</dbReference>
<dbReference type="Gene3D" id="2.70.98.10">
    <property type="match status" value="1"/>
</dbReference>
<dbReference type="InterPro" id="IPR008183">
    <property type="entry name" value="Aldose_1/G6P_1-epimerase"/>
</dbReference>
<keyword evidence="4 5" id="KW-0119">Carbohydrate metabolism</keyword>
<dbReference type="PIRSF" id="PIRSF005096">
    <property type="entry name" value="GALM"/>
    <property type="match status" value="1"/>
</dbReference>
<dbReference type="PANTHER" id="PTHR10091:SF0">
    <property type="entry name" value="GALACTOSE MUTAROTASE"/>
    <property type="match status" value="1"/>
</dbReference>
<dbReference type="InterPro" id="IPR014718">
    <property type="entry name" value="GH-type_carb-bd"/>
</dbReference>
<keyword evidence="3 5" id="KW-0413">Isomerase</keyword>
<comment type="pathway">
    <text evidence="1 5">Carbohydrate metabolism; hexose metabolism.</text>
</comment>